<reference evidence="1" key="1">
    <citation type="submission" date="2021-02" db="EMBL/GenBank/DDBJ databases">
        <authorList>
            <person name="Nowell W R."/>
        </authorList>
    </citation>
    <scope>NUCLEOTIDE SEQUENCE</scope>
</reference>
<evidence type="ECO:0000313" key="1">
    <source>
        <dbReference type="EMBL" id="CAF4684615.1"/>
    </source>
</evidence>
<dbReference type="AlphaFoldDB" id="A0A8S3A4P3"/>
<evidence type="ECO:0000313" key="3">
    <source>
        <dbReference type="Proteomes" id="UP000681967"/>
    </source>
</evidence>
<dbReference type="Proteomes" id="UP000681720">
    <property type="component" value="Unassembled WGS sequence"/>
</dbReference>
<evidence type="ECO:0000313" key="2">
    <source>
        <dbReference type="EMBL" id="CAF4821269.1"/>
    </source>
</evidence>
<dbReference type="EMBL" id="CAJOBH010115714">
    <property type="protein sequence ID" value="CAF4684615.1"/>
    <property type="molecule type" value="Genomic_DNA"/>
</dbReference>
<feature type="non-terminal residue" evidence="1">
    <location>
        <position position="80"/>
    </location>
</feature>
<gene>
    <name evidence="1" type="ORF">BYL167_LOCUS43467</name>
    <name evidence="2" type="ORF">GIL414_LOCUS48024</name>
</gene>
<dbReference type="EMBL" id="CAJOBJ010154758">
    <property type="protein sequence ID" value="CAF4821269.1"/>
    <property type="molecule type" value="Genomic_DNA"/>
</dbReference>
<comment type="caution">
    <text evidence="1">The sequence shown here is derived from an EMBL/GenBank/DDBJ whole genome shotgun (WGS) entry which is preliminary data.</text>
</comment>
<feature type="non-terminal residue" evidence="1">
    <location>
        <position position="1"/>
    </location>
</feature>
<dbReference type="Proteomes" id="UP000681967">
    <property type="component" value="Unassembled WGS sequence"/>
</dbReference>
<proteinExistence type="predicted"/>
<name>A0A8S3A4P3_9BILA</name>
<sequence>DQEFLLDPTDSANTFHFATQILDNEFDKSYHKHTKENLFTLPEILIRYELPIDIEIVTLVDTIPIESFPSKLRLEKYSIV</sequence>
<organism evidence="1 3">
    <name type="scientific">Rotaria magnacalcarata</name>
    <dbReference type="NCBI Taxonomy" id="392030"/>
    <lineage>
        <taxon>Eukaryota</taxon>
        <taxon>Metazoa</taxon>
        <taxon>Spiralia</taxon>
        <taxon>Gnathifera</taxon>
        <taxon>Rotifera</taxon>
        <taxon>Eurotatoria</taxon>
        <taxon>Bdelloidea</taxon>
        <taxon>Philodinida</taxon>
        <taxon>Philodinidae</taxon>
        <taxon>Rotaria</taxon>
    </lineage>
</organism>
<accession>A0A8S3A4P3</accession>
<protein>
    <submittedName>
        <fullName evidence="1">Uncharacterized protein</fullName>
    </submittedName>
</protein>